<comment type="caution">
    <text evidence="1">The sequence shown here is derived from an EMBL/GenBank/DDBJ whole genome shotgun (WGS) entry which is preliminary data.</text>
</comment>
<name>A0A162DHJ0_9CRUS</name>
<dbReference type="EMBL" id="LRGB01001524">
    <property type="protein sequence ID" value="KZS11834.1"/>
    <property type="molecule type" value="Genomic_DNA"/>
</dbReference>
<protein>
    <submittedName>
        <fullName evidence="1">Uncharacterized protein</fullName>
    </submittedName>
</protein>
<accession>A0A162DHJ0</accession>
<reference evidence="1 2" key="1">
    <citation type="submission" date="2016-03" db="EMBL/GenBank/DDBJ databases">
        <title>EvidentialGene: Evidence-directed Construction of Genes on Genomes.</title>
        <authorList>
            <person name="Gilbert D.G."/>
            <person name="Choi J.-H."/>
            <person name="Mockaitis K."/>
            <person name="Colbourne J."/>
            <person name="Pfrender M."/>
        </authorList>
    </citation>
    <scope>NUCLEOTIDE SEQUENCE [LARGE SCALE GENOMIC DNA]</scope>
    <source>
        <strain evidence="1 2">Xinb3</strain>
        <tissue evidence="1">Complete organism</tissue>
    </source>
</reference>
<proteinExistence type="predicted"/>
<keyword evidence="2" id="KW-1185">Reference proteome</keyword>
<sequence>MVLFFKEVRHTSEMRVRKEGGRKKVDIQEIPPPLHFSTSLTEKETRPPLYTISLLSSGSTACIALPPAGQSSSDLFQKKKNYFF</sequence>
<evidence type="ECO:0000313" key="2">
    <source>
        <dbReference type="Proteomes" id="UP000076858"/>
    </source>
</evidence>
<dbReference type="Proteomes" id="UP000076858">
    <property type="component" value="Unassembled WGS sequence"/>
</dbReference>
<evidence type="ECO:0000313" key="1">
    <source>
        <dbReference type="EMBL" id="KZS11834.1"/>
    </source>
</evidence>
<organism evidence="1 2">
    <name type="scientific">Daphnia magna</name>
    <dbReference type="NCBI Taxonomy" id="35525"/>
    <lineage>
        <taxon>Eukaryota</taxon>
        <taxon>Metazoa</taxon>
        <taxon>Ecdysozoa</taxon>
        <taxon>Arthropoda</taxon>
        <taxon>Crustacea</taxon>
        <taxon>Branchiopoda</taxon>
        <taxon>Diplostraca</taxon>
        <taxon>Cladocera</taxon>
        <taxon>Anomopoda</taxon>
        <taxon>Daphniidae</taxon>
        <taxon>Daphnia</taxon>
    </lineage>
</organism>
<gene>
    <name evidence="1" type="ORF">APZ42_023379</name>
</gene>
<dbReference type="AlphaFoldDB" id="A0A162DHJ0"/>